<evidence type="ECO:0000313" key="1">
    <source>
        <dbReference type="EMBL" id="MBE5035517.1"/>
    </source>
</evidence>
<reference evidence="1 2" key="1">
    <citation type="submission" date="2020-10" db="EMBL/GenBank/DDBJ databases">
        <title>ChiBAC.</title>
        <authorList>
            <person name="Zenner C."/>
            <person name="Hitch T.C.A."/>
            <person name="Clavel T."/>
        </authorList>
    </citation>
    <scope>NUCLEOTIDE SEQUENCE [LARGE SCALE GENOMIC DNA]</scope>
    <source>
        <strain evidence="1 2">DSM 108706</strain>
    </source>
</reference>
<dbReference type="Proteomes" id="UP001516588">
    <property type="component" value="Unassembled WGS sequence"/>
</dbReference>
<organism evidence="1 2">
    <name type="scientific">Gallibacter intestinalis</name>
    <dbReference type="NCBI Taxonomy" id="2779356"/>
    <lineage>
        <taxon>Bacteria</taxon>
        <taxon>Bacillati</taxon>
        <taxon>Bacillota</taxon>
        <taxon>Clostridia</taxon>
        <taxon>Eubacteriales</taxon>
        <taxon>Eubacteriaceae</taxon>
        <taxon>Gallibacter</taxon>
    </lineage>
</organism>
<name>A0ABR9QXP3_9FIRM</name>
<protein>
    <submittedName>
        <fullName evidence="1">Uncharacterized protein</fullName>
    </submittedName>
</protein>
<sequence>MDRHLLDVYKSFIEEEEQYLHKRSNYTVAAEELNKRRKDIKDENGRYLTYNLIASLVRMEAAALSEFLKGKRKKIMPLHDYCWLVVFFAYDYNDALNLLDLGGFVDSEKLKKDKLNKNVARFLAAMKYICMNEKQIHIQTVRQALKRFESRYELLKEIYEEGYLQFMDKNF</sequence>
<keyword evidence="2" id="KW-1185">Reference proteome</keyword>
<comment type="caution">
    <text evidence="1">The sequence shown here is derived from an EMBL/GenBank/DDBJ whole genome shotgun (WGS) entry which is preliminary data.</text>
</comment>
<proteinExistence type="predicted"/>
<gene>
    <name evidence="1" type="ORF">INF20_04370</name>
</gene>
<dbReference type="EMBL" id="JADCKA010000005">
    <property type="protein sequence ID" value="MBE5035517.1"/>
    <property type="molecule type" value="Genomic_DNA"/>
</dbReference>
<accession>A0ABR9QXP3</accession>
<evidence type="ECO:0000313" key="2">
    <source>
        <dbReference type="Proteomes" id="UP001516588"/>
    </source>
</evidence>